<name>A0A5B7H1K2_PORTR</name>
<organism evidence="1 2">
    <name type="scientific">Portunus trituberculatus</name>
    <name type="common">Swimming crab</name>
    <name type="synonym">Neptunus trituberculatus</name>
    <dbReference type="NCBI Taxonomy" id="210409"/>
    <lineage>
        <taxon>Eukaryota</taxon>
        <taxon>Metazoa</taxon>
        <taxon>Ecdysozoa</taxon>
        <taxon>Arthropoda</taxon>
        <taxon>Crustacea</taxon>
        <taxon>Multicrustacea</taxon>
        <taxon>Malacostraca</taxon>
        <taxon>Eumalacostraca</taxon>
        <taxon>Eucarida</taxon>
        <taxon>Decapoda</taxon>
        <taxon>Pleocyemata</taxon>
        <taxon>Brachyura</taxon>
        <taxon>Eubrachyura</taxon>
        <taxon>Portunoidea</taxon>
        <taxon>Portunidae</taxon>
        <taxon>Portuninae</taxon>
        <taxon>Portunus</taxon>
    </lineage>
</organism>
<sequence>MTRLSQKQRKQRLNTHIFQASQRSRDLNDSLSSCCIINLSFLTQQEVRRKRVSECAPECGMSPSQRLGAAWREEVPVEFN</sequence>
<dbReference type="Proteomes" id="UP000324222">
    <property type="component" value="Unassembled WGS sequence"/>
</dbReference>
<dbReference type="AlphaFoldDB" id="A0A5B7H1K2"/>
<accession>A0A5B7H1K2</accession>
<proteinExistence type="predicted"/>
<gene>
    <name evidence="1" type="ORF">E2C01_057603</name>
</gene>
<comment type="caution">
    <text evidence="1">The sequence shown here is derived from an EMBL/GenBank/DDBJ whole genome shotgun (WGS) entry which is preliminary data.</text>
</comment>
<protein>
    <submittedName>
        <fullName evidence="1">Uncharacterized protein</fullName>
    </submittedName>
</protein>
<dbReference type="EMBL" id="VSRR010020895">
    <property type="protein sequence ID" value="MPC63505.1"/>
    <property type="molecule type" value="Genomic_DNA"/>
</dbReference>
<reference evidence="1 2" key="1">
    <citation type="submission" date="2019-05" db="EMBL/GenBank/DDBJ databases">
        <title>Another draft genome of Portunus trituberculatus and its Hox gene families provides insights of decapod evolution.</title>
        <authorList>
            <person name="Jeong J.-H."/>
            <person name="Song I."/>
            <person name="Kim S."/>
            <person name="Choi T."/>
            <person name="Kim D."/>
            <person name="Ryu S."/>
            <person name="Kim W."/>
        </authorList>
    </citation>
    <scope>NUCLEOTIDE SEQUENCE [LARGE SCALE GENOMIC DNA]</scope>
    <source>
        <tissue evidence="1">Muscle</tissue>
    </source>
</reference>
<keyword evidence="2" id="KW-1185">Reference proteome</keyword>
<evidence type="ECO:0000313" key="1">
    <source>
        <dbReference type="EMBL" id="MPC63505.1"/>
    </source>
</evidence>
<evidence type="ECO:0000313" key="2">
    <source>
        <dbReference type="Proteomes" id="UP000324222"/>
    </source>
</evidence>